<organism evidence="2 3">
    <name type="scientific">Allacma fusca</name>
    <dbReference type="NCBI Taxonomy" id="39272"/>
    <lineage>
        <taxon>Eukaryota</taxon>
        <taxon>Metazoa</taxon>
        <taxon>Ecdysozoa</taxon>
        <taxon>Arthropoda</taxon>
        <taxon>Hexapoda</taxon>
        <taxon>Collembola</taxon>
        <taxon>Symphypleona</taxon>
        <taxon>Sminthuridae</taxon>
        <taxon>Allacma</taxon>
    </lineage>
</organism>
<accession>A0A8J2LKE3</accession>
<feature type="non-terminal residue" evidence="2">
    <location>
        <position position="126"/>
    </location>
</feature>
<evidence type="ECO:0000313" key="2">
    <source>
        <dbReference type="EMBL" id="CAG7823730.1"/>
    </source>
</evidence>
<dbReference type="PANTHER" id="PTHR11552">
    <property type="entry name" value="GLUCOSE-METHANOL-CHOLINE GMC OXIDOREDUCTASE"/>
    <property type="match status" value="1"/>
</dbReference>
<comment type="caution">
    <text evidence="2">The sequence shown here is derived from an EMBL/GenBank/DDBJ whole genome shotgun (WGS) entry which is preliminary data.</text>
</comment>
<gene>
    <name evidence="2" type="ORF">AFUS01_LOCUS33931</name>
</gene>
<name>A0A8J2LKE3_9HEXA</name>
<dbReference type="GO" id="GO:0016614">
    <property type="term" value="F:oxidoreductase activity, acting on CH-OH group of donors"/>
    <property type="evidence" value="ECO:0007669"/>
    <property type="project" value="InterPro"/>
</dbReference>
<protein>
    <recommendedName>
        <fullName evidence="1">Glucose-methanol-choline oxidoreductase C-terminal domain-containing protein</fullName>
    </recommendedName>
</protein>
<sequence length="126" mass="14158">VNATIEGINFCLRTFESTNTYKKLGAHFSTLPFEPCQHLPFRSHEYWKCYIRYTAFSTANSVGTCRMGFGSPDPKAVVDSKLRVIGVDSLRVVDASVMPYITNSNTMAPTMMIAEKAAFDILQEYK</sequence>
<keyword evidence="3" id="KW-1185">Reference proteome</keyword>
<dbReference type="PANTHER" id="PTHR11552:SF147">
    <property type="entry name" value="CHOLINE DEHYDROGENASE, MITOCHONDRIAL"/>
    <property type="match status" value="1"/>
</dbReference>
<proteinExistence type="predicted"/>
<reference evidence="2" key="1">
    <citation type="submission" date="2021-06" db="EMBL/GenBank/DDBJ databases">
        <authorList>
            <person name="Hodson N. C."/>
            <person name="Mongue J. A."/>
            <person name="Jaron S. K."/>
        </authorList>
    </citation>
    <scope>NUCLEOTIDE SEQUENCE</scope>
</reference>
<dbReference type="GO" id="GO:0050660">
    <property type="term" value="F:flavin adenine dinucleotide binding"/>
    <property type="evidence" value="ECO:0007669"/>
    <property type="project" value="InterPro"/>
</dbReference>
<dbReference type="EMBL" id="CAJVCH010530403">
    <property type="protein sequence ID" value="CAG7823730.1"/>
    <property type="molecule type" value="Genomic_DNA"/>
</dbReference>
<dbReference type="Proteomes" id="UP000708208">
    <property type="component" value="Unassembled WGS sequence"/>
</dbReference>
<dbReference type="Pfam" id="PF05199">
    <property type="entry name" value="GMC_oxred_C"/>
    <property type="match status" value="1"/>
</dbReference>
<dbReference type="AlphaFoldDB" id="A0A8J2LKE3"/>
<dbReference type="InterPro" id="IPR007867">
    <property type="entry name" value="GMC_OxRtase_C"/>
</dbReference>
<evidence type="ECO:0000259" key="1">
    <source>
        <dbReference type="Pfam" id="PF05199"/>
    </source>
</evidence>
<dbReference type="OrthoDB" id="269227at2759"/>
<feature type="domain" description="Glucose-methanol-choline oxidoreductase C-terminal" evidence="1">
    <location>
        <begin position="2"/>
        <end position="114"/>
    </location>
</feature>
<dbReference type="InterPro" id="IPR012132">
    <property type="entry name" value="GMC_OxRdtase"/>
</dbReference>
<evidence type="ECO:0000313" key="3">
    <source>
        <dbReference type="Proteomes" id="UP000708208"/>
    </source>
</evidence>